<accession>A0ABQ9FDA9</accession>
<dbReference type="SUPFAM" id="SSF47459">
    <property type="entry name" value="HLH, helix-loop-helix DNA-binding domain"/>
    <property type="match status" value="1"/>
</dbReference>
<keyword evidence="3" id="KW-1185">Reference proteome</keyword>
<dbReference type="CDD" id="cd11416">
    <property type="entry name" value="bHLH_TS_ceHLH13_like"/>
    <property type="match status" value="1"/>
</dbReference>
<dbReference type="PANTHER" id="PTHR23349">
    <property type="entry name" value="BASIC HELIX-LOOP-HELIX TRANSCRIPTION FACTOR, TWIST"/>
    <property type="match status" value="1"/>
</dbReference>
<comment type="caution">
    <text evidence="2">The sequence shown here is derived from an EMBL/GenBank/DDBJ whole genome shotgun (WGS) entry which is preliminary data.</text>
</comment>
<dbReference type="SMART" id="SM00353">
    <property type="entry name" value="HLH"/>
    <property type="match status" value="1"/>
</dbReference>
<dbReference type="Pfam" id="PF00010">
    <property type="entry name" value="HLH"/>
    <property type="match status" value="1"/>
</dbReference>
<dbReference type="InterPro" id="IPR050283">
    <property type="entry name" value="E-box_TF_Regulators"/>
</dbReference>
<name>A0ABQ9FDA9_TEGGR</name>
<evidence type="ECO:0000313" key="3">
    <source>
        <dbReference type="Proteomes" id="UP001217089"/>
    </source>
</evidence>
<dbReference type="Gene3D" id="4.10.280.10">
    <property type="entry name" value="Helix-loop-helix DNA-binding domain"/>
    <property type="match status" value="1"/>
</dbReference>
<dbReference type="InterPro" id="IPR036638">
    <property type="entry name" value="HLH_DNA-bd_sf"/>
</dbReference>
<reference evidence="2 3" key="1">
    <citation type="submission" date="2022-12" db="EMBL/GenBank/DDBJ databases">
        <title>Chromosome-level genome of Tegillarca granosa.</title>
        <authorList>
            <person name="Kim J."/>
        </authorList>
    </citation>
    <scope>NUCLEOTIDE SEQUENCE [LARGE SCALE GENOMIC DNA]</scope>
    <source>
        <strain evidence="2">Teg-2019</strain>
        <tissue evidence="2">Adductor muscle</tissue>
    </source>
</reference>
<dbReference type="InterPro" id="IPR011598">
    <property type="entry name" value="bHLH_dom"/>
</dbReference>
<dbReference type="PROSITE" id="PS50888">
    <property type="entry name" value="BHLH"/>
    <property type="match status" value="1"/>
</dbReference>
<feature type="domain" description="BHLH" evidence="1">
    <location>
        <begin position="90"/>
        <end position="142"/>
    </location>
</feature>
<organism evidence="2 3">
    <name type="scientific">Tegillarca granosa</name>
    <name type="common">Malaysian cockle</name>
    <name type="synonym">Anadara granosa</name>
    <dbReference type="NCBI Taxonomy" id="220873"/>
    <lineage>
        <taxon>Eukaryota</taxon>
        <taxon>Metazoa</taxon>
        <taxon>Spiralia</taxon>
        <taxon>Lophotrochozoa</taxon>
        <taxon>Mollusca</taxon>
        <taxon>Bivalvia</taxon>
        <taxon>Autobranchia</taxon>
        <taxon>Pteriomorphia</taxon>
        <taxon>Arcoida</taxon>
        <taxon>Arcoidea</taxon>
        <taxon>Arcidae</taxon>
        <taxon>Tegillarca</taxon>
    </lineage>
</organism>
<sequence>MEIARDIPLQFYNSYRTFEEDYNEICESSRNYHLDRLPENGHFIGGNYSSNISCVFPNSNTGYMDGNDDVFLDSGNTTSSYQDETFEFKPQRFAANIRERKRMMSINSAFEELRSHVPTFPYEKRLSKIDTLRLAIAYITLLKDILQTDSDPLDLLTLSCMCLIKLQLLVCMYSDLTARLSWVRWESLGIRRRPMPRNMLQS</sequence>
<dbReference type="PANTHER" id="PTHR23349:SF97">
    <property type="entry name" value="BHLH DOMAIN-CONTAINING PROTEIN"/>
    <property type="match status" value="1"/>
</dbReference>
<evidence type="ECO:0000259" key="1">
    <source>
        <dbReference type="PROSITE" id="PS50888"/>
    </source>
</evidence>
<dbReference type="EMBL" id="JARBDR010000342">
    <property type="protein sequence ID" value="KAJ8313648.1"/>
    <property type="molecule type" value="Genomic_DNA"/>
</dbReference>
<proteinExistence type="predicted"/>
<dbReference type="Proteomes" id="UP001217089">
    <property type="component" value="Unassembled WGS sequence"/>
</dbReference>
<gene>
    <name evidence="2" type="ORF">KUTeg_008209</name>
</gene>
<protein>
    <recommendedName>
        <fullName evidence="1">BHLH domain-containing protein</fullName>
    </recommendedName>
</protein>
<evidence type="ECO:0000313" key="2">
    <source>
        <dbReference type="EMBL" id="KAJ8313648.1"/>
    </source>
</evidence>